<evidence type="ECO:0000256" key="5">
    <source>
        <dbReference type="ARBA" id="ARBA00022840"/>
    </source>
</evidence>
<dbReference type="PRINTS" id="PR00364">
    <property type="entry name" value="DISEASERSIST"/>
</dbReference>
<keyword evidence="6" id="KW-0732">Signal</keyword>
<evidence type="ECO:0000313" key="11">
    <source>
        <dbReference type="EMBL" id="KAJ9179570.1"/>
    </source>
</evidence>
<evidence type="ECO:0000259" key="7">
    <source>
        <dbReference type="Pfam" id="PF00931"/>
    </source>
</evidence>
<keyword evidence="2" id="KW-0677">Repeat</keyword>
<evidence type="ECO:0000256" key="3">
    <source>
        <dbReference type="ARBA" id="ARBA00022741"/>
    </source>
</evidence>
<proteinExistence type="predicted"/>
<protein>
    <recommendedName>
        <fullName evidence="13">Disease resistance RPP13-like protein 1</fullName>
    </recommendedName>
</protein>
<dbReference type="InterPro" id="IPR056789">
    <property type="entry name" value="LRR_R13L1-DRL21"/>
</dbReference>
<dbReference type="PANTHER" id="PTHR36766:SF40">
    <property type="entry name" value="DISEASE RESISTANCE PROTEIN RGA3"/>
    <property type="match status" value="1"/>
</dbReference>
<feature type="domain" description="R13L1/DRL21-like LRR repeat region" evidence="10">
    <location>
        <begin position="688"/>
        <end position="811"/>
    </location>
</feature>
<comment type="caution">
    <text evidence="11">The sequence shown here is derived from an EMBL/GenBank/DDBJ whole genome shotgun (WGS) entry which is preliminary data.</text>
</comment>
<keyword evidence="1" id="KW-0433">Leucine-rich repeat</keyword>
<keyword evidence="4" id="KW-0611">Plant defense</keyword>
<dbReference type="EMBL" id="JARPOI010000006">
    <property type="protein sequence ID" value="KAJ9179570.1"/>
    <property type="molecule type" value="Genomic_DNA"/>
</dbReference>
<dbReference type="InterPro" id="IPR036388">
    <property type="entry name" value="WH-like_DNA-bd_sf"/>
</dbReference>
<dbReference type="InterPro" id="IPR002182">
    <property type="entry name" value="NB-ARC"/>
</dbReference>
<keyword evidence="5" id="KW-0067">ATP-binding</keyword>
<dbReference type="InterPro" id="IPR032675">
    <property type="entry name" value="LRR_dom_sf"/>
</dbReference>
<feature type="signal peptide" evidence="6">
    <location>
        <begin position="1"/>
        <end position="25"/>
    </location>
</feature>
<feature type="domain" description="NB-ARC" evidence="7">
    <location>
        <begin position="182"/>
        <end position="355"/>
    </location>
</feature>
<evidence type="ECO:0000256" key="6">
    <source>
        <dbReference type="SAM" id="SignalP"/>
    </source>
</evidence>
<dbReference type="SUPFAM" id="SSF52058">
    <property type="entry name" value="L domain-like"/>
    <property type="match status" value="2"/>
</dbReference>
<evidence type="ECO:0000259" key="8">
    <source>
        <dbReference type="Pfam" id="PF18052"/>
    </source>
</evidence>
<evidence type="ECO:0000313" key="12">
    <source>
        <dbReference type="Proteomes" id="UP001174677"/>
    </source>
</evidence>
<dbReference type="SUPFAM" id="SSF52540">
    <property type="entry name" value="P-loop containing nucleoside triphosphate hydrolases"/>
    <property type="match status" value="1"/>
</dbReference>
<feature type="domain" description="Disease resistance N-terminal" evidence="8">
    <location>
        <begin position="10"/>
        <end position="103"/>
    </location>
</feature>
<dbReference type="InterPro" id="IPR058922">
    <property type="entry name" value="WHD_DRP"/>
</dbReference>
<dbReference type="Gene3D" id="3.40.50.300">
    <property type="entry name" value="P-loop containing nucleotide triphosphate hydrolases"/>
    <property type="match status" value="1"/>
</dbReference>
<name>A0ABQ9MJL0_HEVBR</name>
<feature type="domain" description="Disease resistance protein winged helix" evidence="9">
    <location>
        <begin position="438"/>
        <end position="499"/>
    </location>
</feature>
<evidence type="ECO:0000259" key="10">
    <source>
        <dbReference type="Pfam" id="PF25019"/>
    </source>
</evidence>
<dbReference type="PANTHER" id="PTHR36766">
    <property type="entry name" value="PLANT BROAD-SPECTRUM MILDEW RESISTANCE PROTEIN RPW8"/>
    <property type="match status" value="1"/>
</dbReference>
<dbReference type="Pfam" id="PF18052">
    <property type="entry name" value="Rx_N"/>
    <property type="match status" value="1"/>
</dbReference>
<keyword evidence="12" id="KW-1185">Reference proteome</keyword>
<evidence type="ECO:0000256" key="2">
    <source>
        <dbReference type="ARBA" id="ARBA00022737"/>
    </source>
</evidence>
<dbReference type="InterPro" id="IPR041118">
    <property type="entry name" value="Rx_N"/>
</dbReference>
<reference evidence="11" key="1">
    <citation type="journal article" date="2023" name="Plant Biotechnol. J.">
        <title>Chromosome-level wild Hevea brasiliensis genome provides new tools for genomic-assisted breeding and valuable loci to elevate rubber yield.</title>
        <authorList>
            <person name="Cheng H."/>
            <person name="Song X."/>
            <person name="Hu Y."/>
            <person name="Wu T."/>
            <person name="Yang Q."/>
            <person name="An Z."/>
            <person name="Feng S."/>
            <person name="Deng Z."/>
            <person name="Wu W."/>
            <person name="Zeng X."/>
            <person name="Tu M."/>
            <person name="Wang X."/>
            <person name="Huang H."/>
        </authorList>
    </citation>
    <scope>NUCLEOTIDE SEQUENCE</scope>
    <source>
        <strain evidence="11">MT/VB/25A 57/8</strain>
    </source>
</reference>
<dbReference type="InterPro" id="IPR027417">
    <property type="entry name" value="P-loop_NTPase"/>
</dbReference>
<dbReference type="Gene3D" id="1.20.5.4130">
    <property type="match status" value="1"/>
</dbReference>
<accession>A0ABQ9MJL0</accession>
<organism evidence="11 12">
    <name type="scientific">Hevea brasiliensis</name>
    <name type="common">Para rubber tree</name>
    <name type="synonym">Siphonia brasiliensis</name>
    <dbReference type="NCBI Taxonomy" id="3981"/>
    <lineage>
        <taxon>Eukaryota</taxon>
        <taxon>Viridiplantae</taxon>
        <taxon>Streptophyta</taxon>
        <taxon>Embryophyta</taxon>
        <taxon>Tracheophyta</taxon>
        <taxon>Spermatophyta</taxon>
        <taxon>Magnoliopsida</taxon>
        <taxon>eudicotyledons</taxon>
        <taxon>Gunneridae</taxon>
        <taxon>Pentapetalae</taxon>
        <taxon>rosids</taxon>
        <taxon>fabids</taxon>
        <taxon>Malpighiales</taxon>
        <taxon>Euphorbiaceae</taxon>
        <taxon>Crotonoideae</taxon>
        <taxon>Micrandreae</taxon>
        <taxon>Hevea</taxon>
    </lineage>
</organism>
<sequence>MAAALIGGSFLSAFLQVLFDRMASGEVLEFFKGQKLNQGLLEKLNITMNSVDGVLDDAEEKQITRPSVKRWLDDLKDAVYEADDLLDEIAYEALRSEMETAGSEATTTQVRKSFSSFSSLGIGVQSELGDIHERLETILEKLEYLVKQKEALGLRENIGEKPSSHKIPSTSLVDESVVYGRDDDKEAIMKLLFSDDENSNDLGVIPIVGMGGIGKTTLAQLVYNDCRVSENFDLKAWVCVSEEFDIFRVTQDILEEFNRKKYDTENLNQLQLELKEILMGKKFLLVLDDVWRDDYTDWDILQTPLKFGTGGSKVIVTTRNVSVASVMCAFSTHYHLQELTNDNCWLLFAKHAFDNGNSSAYMELEKIGKEIVRKCGGLPLALKALGCLLRSKRSIVEWDKISKSNIWDLASDKILPALRLSYHYLPSHLKRCFGYCAIFPKDYEFKKEELILLWMAEGFVEGEDIGGEYFHDLVSRSFFQRSSGDQSCFIMHDLINDLAKFVSGDFFFWLEGDNSFKIAKRTRHLSYARTLHDASKKFGHVYEAQYLRTFLHVDAVQWWGSHIDTEVTDDLLPKLMRLRVLSLSHYNSITWFPDSIGKLKHLRYLDLSKTSIRRLPDTICSLYNLQILILAYCVFLDELPSNMVRLVSLCHLDISWTILGKMPSQMGKLRRLQKLTDFFLGKDSGSSIKELGELQHLGGRLCIWNLQNVVDTADALEADLQGKEHLKKLGLKWDGNADDSQHERCILESLQPCTNLERLSIFGYGGTRFPVWVGDSSFSNLVSLKLDGCKYCTSLPPLGQLVSLQKLSITDFHGIVIVGSEFYGSCVSVKKPFASLRSLTFERITEWLEWTPYVAEDEGEAFPFLQELYIRECPNLTKALPDHLPFLKTLDIKECYQLLPSFPRAPAIRRMSFEDHSRHVVLSELPSGLHRLQADAMFDSVDSLVEGATEAYSLSITSEEIEIKDYHSLRCFSLDLFPKLKRLDLGRCRNLESFSLSRGLPALSLTVLCLWNCFNLKCLPDNMHSILASLVKLRLGECPKLESFPEGGLPFKLEYLEISFCEKLIASRPQWKMQTLPHLAYFSIDRCEDVESFPEEMLLPSTLTSLKMKNLKNLKSLNYKGLQHLTSLGELTIWKCPELQSMPEEGLPASLSSLIIWDCPLLTQRCQRVEGEYWSKISHIPHIEMDSDTITENEF</sequence>
<dbReference type="Pfam" id="PF25019">
    <property type="entry name" value="LRR_R13L1-DRL21"/>
    <property type="match status" value="1"/>
</dbReference>
<evidence type="ECO:0000256" key="1">
    <source>
        <dbReference type="ARBA" id="ARBA00022614"/>
    </source>
</evidence>
<evidence type="ECO:0000256" key="4">
    <source>
        <dbReference type="ARBA" id="ARBA00022821"/>
    </source>
</evidence>
<dbReference type="Proteomes" id="UP001174677">
    <property type="component" value="Chromosome 6"/>
</dbReference>
<dbReference type="Pfam" id="PF00931">
    <property type="entry name" value="NB-ARC"/>
    <property type="match status" value="1"/>
</dbReference>
<keyword evidence="3" id="KW-0547">Nucleotide-binding</keyword>
<dbReference type="Gene3D" id="3.80.10.10">
    <property type="entry name" value="Ribonuclease Inhibitor"/>
    <property type="match status" value="2"/>
</dbReference>
<evidence type="ECO:0008006" key="13">
    <source>
        <dbReference type="Google" id="ProtNLM"/>
    </source>
</evidence>
<dbReference type="Gene3D" id="1.10.8.430">
    <property type="entry name" value="Helical domain of apoptotic protease-activating factors"/>
    <property type="match status" value="1"/>
</dbReference>
<dbReference type="Gene3D" id="1.10.10.10">
    <property type="entry name" value="Winged helix-like DNA-binding domain superfamily/Winged helix DNA-binding domain"/>
    <property type="match status" value="1"/>
</dbReference>
<dbReference type="Pfam" id="PF23559">
    <property type="entry name" value="WHD_DRP"/>
    <property type="match status" value="1"/>
</dbReference>
<dbReference type="InterPro" id="IPR042197">
    <property type="entry name" value="Apaf_helical"/>
</dbReference>
<feature type="chain" id="PRO_5047284527" description="Disease resistance RPP13-like protein 1" evidence="6">
    <location>
        <begin position="26"/>
        <end position="1195"/>
    </location>
</feature>
<gene>
    <name evidence="11" type="ORF">P3X46_011344</name>
</gene>
<evidence type="ECO:0000259" key="9">
    <source>
        <dbReference type="Pfam" id="PF23559"/>
    </source>
</evidence>